<evidence type="ECO:0000259" key="4">
    <source>
        <dbReference type="PROSITE" id="PS50887"/>
    </source>
</evidence>
<gene>
    <name evidence="5" type="ORF">QLQ12_21070</name>
</gene>
<dbReference type="SMART" id="SM00267">
    <property type="entry name" value="GGDEF"/>
    <property type="match status" value="1"/>
</dbReference>
<dbReference type="InterPro" id="IPR029787">
    <property type="entry name" value="Nucleotide_cyclase"/>
</dbReference>
<feature type="transmembrane region" description="Helical" evidence="1">
    <location>
        <begin position="205"/>
        <end position="224"/>
    </location>
</feature>
<dbReference type="Proteomes" id="UP001241758">
    <property type="component" value="Unassembled WGS sequence"/>
</dbReference>
<dbReference type="GO" id="GO:0052621">
    <property type="term" value="F:diguanylate cyclase activity"/>
    <property type="evidence" value="ECO:0007669"/>
    <property type="project" value="UniProtKB-EC"/>
</dbReference>
<dbReference type="RefSeq" id="WP_282761942.1">
    <property type="nucleotide sequence ID" value="NZ_JASCTH010000013.1"/>
</dbReference>
<dbReference type="EC" id="2.7.7.65" evidence="5"/>
<dbReference type="Gene3D" id="3.30.70.270">
    <property type="match status" value="1"/>
</dbReference>
<dbReference type="NCBIfam" id="TIGR00254">
    <property type="entry name" value="GGDEF"/>
    <property type="match status" value="1"/>
</dbReference>
<evidence type="ECO:0000313" key="5">
    <source>
        <dbReference type="EMBL" id="MDI6101109.1"/>
    </source>
</evidence>
<evidence type="ECO:0000259" key="2">
    <source>
        <dbReference type="PROSITE" id="PS50112"/>
    </source>
</evidence>
<dbReference type="PROSITE" id="PS50113">
    <property type="entry name" value="PAC"/>
    <property type="match status" value="1"/>
</dbReference>
<feature type="domain" description="PAS" evidence="2">
    <location>
        <begin position="336"/>
        <end position="395"/>
    </location>
</feature>
<comment type="caution">
    <text evidence="5">The sequence shown here is derived from an EMBL/GenBank/DDBJ whole genome shotgun (WGS) entry which is preliminary data.</text>
</comment>
<keyword evidence="1" id="KW-0472">Membrane</keyword>
<dbReference type="Pfam" id="PF00990">
    <property type="entry name" value="GGDEF"/>
    <property type="match status" value="1"/>
</dbReference>
<dbReference type="PROSITE" id="PS50887">
    <property type="entry name" value="GGDEF"/>
    <property type="match status" value="1"/>
</dbReference>
<feature type="transmembrane region" description="Helical" evidence="1">
    <location>
        <begin position="275"/>
        <end position="293"/>
    </location>
</feature>
<feature type="transmembrane region" description="Helical" evidence="1">
    <location>
        <begin position="236"/>
        <end position="254"/>
    </location>
</feature>
<dbReference type="PANTHER" id="PTHR44757:SF2">
    <property type="entry name" value="BIOFILM ARCHITECTURE MAINTENANCE PROTEIN MBAA"/>
    <property type="match status" value="1"/>
</dbReference>
<reference evidence="5 6" key="1">
    <citation type="submission" date="2023-05" db="EMBL/GenBank/DDBJ databases">
        <title>Actinoplanes sp. NEAU-A12 genome sequencing.</title>
        <authorList>
            <person name="Wang Z.-S."/>
        </authorList>
    </citation>
    <scope>NUCLEOTIDE SEQUENCE [LARGE SCALE GENOMIC DNA]</scope>
    <source>
        <strain evidence="5 6">NEAU-A12</strain>
    </source>
</reference>
<name>A0ABT6WN03_9ACTN</name>
<dbReference type="SMART" id="SM00086">
    <property type="entry name" value="PAC"/>
    <property type="match status" value="1"/>
</dbReference>
<keyword evidence="1" id="KW-1133">Transmembrane helix</keyword>
<dbReference type="NCBIfam" id="TIGR00229">
    <property type="entry name" value="sensory_box"/>
    <property type="match status" value="1"/>
</dbReference>
<feature type="transmembrane region" description="Helical" evidence="1">
    <location>
        <begin position="12"/>
        <end position="31"/>
    </location>
</feature>
<dbReference type="SUPFAM" id="SSF55785">
    <property type="entry name" value="PYP-like sensor domain (PAS domain)"/>
    <property type="match status" value="1"/>
</dbReference>
<feature type="transmembrane region" description="Helical" evidence="1">
    <location>
        <begin position="174"/>
        <end position="193"/>
    </location>
</feature>
<feature type="transmembrane region" description="Helical" evidence="1">
    <location>
        <begin position="37"/>
        <end position="57"/>
    </location>
</feature>
<protein>
    <submittedName>
        <fullName evidence="5">Sensor domain-containing diguanylate cyclase</fullName>
        <ecNumber evidence="5">2.7.7.65</ecNumber>
    </submittedName>
</protein>
<dbReference type="Pfam" id="PF08447">
    <property type="entry name" value="PAS_3"/>
    <property type="match status" value="1"/>
</dbReference>
<dbReference type="InterPro" id="IPR000014">
    <property type="entry name" value="PAS"/>
</dbReference>
<dbReference type="Gene3D" id="3.30.450.20">
    <property type="entry name" value="PAS domain"/>
    <property type="match status" value="1"/>
</dbReference>
<dbReference type="CDD" id="cd00130">
    <property type="entry name" value="PAS"/>
    <property type="match status" value="1"/>
</dbReference>
<dbReference type="InterPro" id="IPR001610">
    <property type="entry name" value="PAC"/>
</dbReference>
<feature type="domain" description="PAC" evidence="3">
    <location>
        <begin position="410"/>
        <end position="461"/>
    </location>
</feature>
<dbReference type="PANTHER" id="PTHR44757">
    <property type="entry name" value="DIGUANYLATE CYCLASE DGCP"/>
    <property type="match status" value="1"/>
</dbReference>
<accession>A0ABT6WN03</accession>
<dbReference type="SMART" id="SM00091">
    <property type="entry name" value="PAS"/>
    <property type="match status" value="1"/>
</dbReference>
<feature type="transmembrane region" description="Helical" evidence="1">
    <location>
        <begin position="110"/>
        <end position="129"/>
    </location>
</feature>
<sequence length="611" mass="64917">MSTAVRAPLWRDPVLVALTVAAVLVLGAFLLDVGTPRAQLVACWSIAPVLDLLQFWLSRRAWRTLTLPPYARRFWQAVSAAGLLFFAGDTAQLVTVLADPALDRLIFHPAQSAGVMIGVLVCCVAALLPRSPANWSRRERIRLLLDTAIVGTASAVVAWCLMTRPGMAGAGAGAYVVALFSCGLMLCAVYVALRSGLGVAPLSGTAAVPVVASTLMLAAANILLPSGSAGDSGTQLAMVIAPCFVLLAAPRIQILDGPRGLDGRRWWSARRGHHVLPYGGTVVCAATLVIVLATQGLGLSAWGALAGLLVNVGMVIGRQLLALAENNDLLVGIRNREQRLSSLLKHSSEIISIATRDGVFTYVSPAVEPVLGFPVETVLGYCALDILHHDDRARLAGDLAVLYSTPGAELTYQGRYRHADGSWRWLEVVGVNLTHEPGIDGVVCNSRDVTESRELHERLRYQAGHDELTGLANRRQFTAAISARAGDATVLLIDLNGFKQINDTYGHATGDAVLRHVAGLLRDCAGPDDVPARLGGDEFAVLAGGDRAEAERIAARLRDALAVPADLAGRRLRVGASIGLATDSTADPDHLLNAADLRMYEEKQHSRAYVS</sequence>
<feature type="transmembrane region" description="Helical" evidence="1">
    <location>
        <begin position="77"/>
        <end position="98"/>
    </location>
</feature>
<keyword evidence="1" id="KW-0812">Transmembrane</keyword>
<keyword evidence="6" id="KW-1185">Reference proteome</keyword>
<dbReference type="InterPro" id="IPR043128">
    <property type="entry name" value="Rev_trsase/Diguanyl_cyclase"/>
</dbReference>
<proteinExistence type="predicted"/>
<keyword evidence="5" id="KW-0548">Nucleotidyltransferase</keyword>
<dbReference type="EMBL" id="JASCTH010000013">
    <property type="protein sequence ID" value="MDI6101109.1"/>
    <property type="molecule type" value="Genomic_DNA"/>
</dbReference>
<dbReference type="PROSITE" id="PS50112">
    <property type="entry name" value="PAS"/>
    <property type="match status" value="1"/>
</dbReference>
<evidence type="ECO:0000313" key="6">
    <source>
        <dbReference type="Proteomes" id="UP001241758"/>
    </source>
</evidence>
<organism evidence="5 6">
    <name type="scientific">Actinoplanes sandaracinus</name>
    <dbReference type="NCBI Taxonomy" id="3045177"/>
    <lineage>
        <taxon>Bacteria</taxon>
        <taxon>Bacillati</taxon>
        <taxon>Actinomycetota</taxon>
        <taxon>Actinomycetes</taxon>
        <taxon>Micromonosporales</taxon>
        <taxon>Micromonosporaceae</taxon>
        <taxon>Actinoplanes</taxon>
    </lineage>
</organism>
<keyword evidence="5" id="KW-0808">Transferase</keyword>
<dbReference type="InterPro" id="IPR035965">
    <property type="entry name" value="PAS-like_dom_sf"/>
</dbReference>
<dbReference type="SUPFAM" id="SSF55073">
    <property type="entry name" value="Nucleotide cyclase"/>
    <property type="match status" value="1"/>
</dbReference>
<dbReference type="InterPro" id="IPR000160">
    <property type="entry name" value="GGDEF_dom"/>
</dbReference>
<evidence type="ECO:0000256" key="1">
    <source>
        <dbReference type="SAM" id="Phobius"/>
    </source>
</evidence>
<feature type="transmembrane region" description="Helical" evidence="1">
    <location>
        <begin position="141"/>
        <end position="162"/>
    </location>
</feature>
<feature type="domain" description="GGDEF" evidence="4">
    <location>
        <begin position="486"/>
        <end position="611"/>
    </location>
</feature>
<dbReference type="InterPro" id="IPR013655">
    <property type="entry name" value="PAS_fold_3"/>
</dbReference>
<dbReference type="CDD" id="cd01949">
    <property type="entry name" value="GGDEF"/>
    <property type="match status" value="1"/>
</dbReference>
<dbReference type="InterPro" id="IPR000700">
    <property type="entry name" value="PAS-assoc_C"/>
</dbReference>
<dbReference type="InterPro" id="IPR052155">
    <property type="entry name" value="Biofilm_reg_signaling"/>
</dbReference>
<evidence type="ECO:0000259" key="3">
    <source>
        <dbReference type="PROSITE" id="PS50113"/>
    </source>
</evidence>